<dbReference type="STRING" id="1123037.GCA_000425305_01723"/>
<evidence type="ECO:0000313" key="1">
    <source>
        <dbReference type="EMBL" id="TXE18072.1"/>
    </source>
</evidence>
<reference evidence="1 2" key="1">
    <citation type="submission" date="2019-08" db="EMBL/GenBank/DDBJ databases">
        <title>Genome of Psychroserpens burtonensis ACAM 167.</title>
        <authorList>
            <person name="Bowman J.P."/>
        </authorList>
    </citation>
    <scope>NUCLEOTIDE SEQUENCE [LARGE SCALE GENOMIC DNA]</scope>
    <source>
        <strain evidence="1 2">ACAM 167</strain>
    </source>
</reference>
<dbReference type="Proteomes" id="UP000321938">
    <property type="component" value="Unassembled WGS sequence"/>
</dbReference>
<name>A0A5C7BH41_9FLAO</name>
<dbReference type="RefSeq" id="WP_147231501.1">
    <property type="nucleotide sequence ID" value="NZ_VOSB01000009.1"/>
</dbReference>
<organism evidence="1 2">
    <name type="scientific">Psychroserpens burtonensis</name>
    <dbReference type="NCBI Taxonomy" id="49278"/>
    <lineage>
        <taxon>Bacteria</taxon>
        <taxon>Pseudomonadati</taxon>
        <taxon>Bacteroidota</taxon>
        <taxon>Flavobacteriia</taxon>
        <taxon>Flavobacteriales</taxon>
        <taxon>Flavobacteriaceae</taxon>
        <taxon>Psychroserpens</taxon>
    </lineage>
</organism>
<gene>
    <name evidence="1" type="ORF">ES692_07445</name>
</gene>
<sequence length="104" mass="12228">MLNTIKPWFNFEIIELKKLNGYDNVNYLLKTETDNYIFKTYVFSQDMLALIAAENSVLQTLKKDQSSHQQLQNLIKAHFSSICSSFYNYLSSIFNNFELQIKTI</sequence>
<comment type="caution">
    <text evidence="1">The sequence shown here is derived from an EMBL/GenBank/DDBJ whole genome shotgun (WGS) entry which is preliminary data.</text>
</comment>
<accession>A0A5C7BH41</accession>
<dbReference type="OrthoDB" id="9945310at2"/>
<proteinExistence type="predicted"/>
<dbReference type="AlphaFoldDB" id="A0A5C7BH41"/>
<protein>
    <submittedName>
        <fullName evidence="1">Uncharacterized protein</fullName>
    </submittedName>
</protein>
<keyword evidence="2" id="KW-1185">Reference proteome</keyword>
<evidence type="ECO:0000313" key="2">
    <source>
        <dbReference type="Proteomes" id="UP000321938"/>
    </source>
</evidence>
<dbReference type="EMBL" id="VOSB01000009">
    <property type="protein sequence ID" value="TXE18072.1"/>
    <property type="molecule type" value="Genomic_DNA"/>
</dbReference>